<keyword evidence="3" id="KW-1185">Reference proteome</keyword>
<gene>
    <name evidence="2" type="ORF">CRE_31530</name>
</gene>
<name>E3NGH3_CAERE</name>
<proteinExistence type="predicted"/>
<dbReference type="PANTHER" id="PTHR21503">
    <property type="entry name" value="F-BOX-CONTAINING HYPOTHETICAL PROTEIN C.ELEGANS"/>
    <property type="match status" value="1"/>
</dbReference>
<reference evidence="2" key="1">
    <citation type="submission" date="2007-07" db="EMBL/GenBank/DDBJ databases">
        <title>PCAP assembly of the Caenorhabditis remanei genome.</title>
        <authorList>
            <consortium name="The Caenorhabditis remanei Sequencing Consortium"/>
            <person name="Wilson R.K."/>
        </authorList>
    </citation>
    <scope>NUCLEOTIDE SEQUENCE [LARGE SCALE GENOMIC DNA]</scope>
    <source>
        <strain evidence="2">PB4641</strain>
    </source>
</reference>
<dbReference type="HOGENOM" id="CLU_1983638_0_0_1"/>
<organism evidence="3">
    <name type="scientific">Caenorhabditis remanei</name>
    <name type="common">Caenorhabditis vulgaris</name>
    <dbReference type="NCBI Taxonomy" id="31234"/>
    <lineage>
        <taxon>Eukaryota</taxon>
        <taxon>Metazoa</taxon>
        <taxon>Ecdysozoa</taxon>
        <taxon>Nematoda</taxon>
        <taxon>Chromadorea</taxon>
        <taxon>Rhabditida</taxon>
        <taxon>Rhabditina</taxon>
        <taxon>Rhabditomorpha</taxon>
        <taxon>Rhabditoidea</taxon>
        <taxon>Rhabditidae</taxon>
        <taxon>Peloderinae</taxon>
        <taxon>Caenorhabditis</taxon>
    </lineage>
</organism>
<dbReference type="PANTHER" id="PTHR21503:SF52">
    <property type="entry name" value="F-BOX DOMAIN-CONTAINING PROTEIN"/>
    <property type="match status" value="1"/>
</dbReference>
<feature type="domain" description="F-box" evidence="1">
    <location>
        <begin position="3"/>
        <end position="49"/>
    </location>
</feature>
<dbReference type="InParanoid" id="E3NGH3"/>
<evidence type="ECO:0000313" key="3">
    <source>
        <dbReference type="Proteomes" id="UP000008281"/>
    </source>
</evidence>
<dbReference type="PROSITE" id="PS50181">
    <property type="entry name" value="FBOX"/>
    <property type="match status" value="1"/>
</dbReference>
<evidence type="ECO:0000313" key="2">
    <source>
        <dbReference type="EMBL" id="EFO97100.1"/>
    </source>
</evidence>
<dbReference type="AlphaFoldDB" id="E3NGH3"/>
<dbReference type="Proteomes" id="UP000008281">
    <property type="component" value="Unassembled WGS sequence"/>
</dbReference>
<accession>E3NGH3</accession>
<dbReference type="Pfam" id="PF00646">
    <property type="entry name" value="F-box"/>
    <property type="match status" value="1"/>
</dbReference>
<evidence type="ECO:0000259" key="1">
    <source>
        <dbReference type="PROSITE" id="PS50181"/>
    </source>
</evidence>
<protein>
    <recommendedName>
        <fullName evidence="1">F-box domain-containing protein</fullName>
    </recommendedName>
</protein>
<dbReference type="EMBL" id="DS268654">
    <property type="protein sequence ID" value="EFO97100.1"/>
    <property type="molecule type" value="Genomic_DNA"/>
</dbReference>
<dbReference type="InterPro" id="IPR001810">
    <property type="entry name" value="F-box_dom"/>
</dbReference>
<sequence>MPPLPLLRLPGLVLCDVFRSLSIDEKIKLSTCSKKISTQINNARLYSQRVIVNLDMINQEIRVHSENDEDKFDIFIDLDSWKIRNSRKRFKTYWKNYREGFLSVIRHLLKIFQCKIVIKKKKKDCH</sequence>